<name>A0AA37HP97_9HYPH</name>
<reference evidence="1" key="1">
    <citation type="journal article" date="2016" name="Front. Microbiol.">
        <title>Genome Sequence of the Piezophilic, Mesophilic Sulfate-Reducing Bacterium Desulfovibrio indicus J2T.</title>
        <authorList>
            <person name="Cao J."/>
            <person name="Maignien L."/>
            <person name="Shao Z."/>
            <person name="Alain K."/>
            <person name="Jebbar M."/>
        </authorList>
    </citation>
    <scope>NUCLEOTIDE SEQUENCE</scope>
    <source>
        <strain evidence="1">NBRC 103626</strain>
    </source>
</reference>
<gene>
    <name evidence="1" type="ORF">NBEOAGPD_2756</name>
</gene>
<evidence type="ECO:0008006" key="3">
    <source>
        <dbReference type="Google" id="ProtNLM"/>
    </source>
</evidence>
<dbReference type="AlphaFoldDB" id="A0AA37HP97"/>
<dbReference type="RefSeq" id="WP_238303507.1">
    <property type="nucleotide sequence ID" value="NZ_BPQM01000064.1"/>
</dbReference>
<proteinExistence type="predicted"/>
<comment type="caution">
    <text evidence="1">The sequence shown here is derived from an EMBL/GenBank/DDBJ whole genome shotgun (WGS) entry which is preliminary data.</text>
</comment>
<organism evidence="1 2">
    <name type="scientific">Methylobacterium gregans</name>
    <dbReference type="NCBI Taxonomy" id="374424"/>
    <lineage>
        <taxon>Bacteria</taxon>
        <taxon>Pseudomonadati</taxon>
        <taxon>Pseudomonadota</taxon>
        <taxon>Alphaproteobacteria</taxon>
        <taxon>Hyphomicrobiales</taxon>
        <taxon>Methylobacteriaceae</taxon>
        <taxon>Methylobacterium</taxon>
    </lineage>
</organism>
<accession>A0AA37HP97</accession>
<evidence type="ECO:0000313" key="2">
    <source>
        <dbReference type="Proteomes" id="UP001055108"/>
    </source>
</evidence>
<sequence length="81" mass="8812">MRGLVAVHVPALALAGCRLYAGESAWLRCLRTGDRDVHAWVAGTPVDGPRPRPAVRISYRLAEPGFRRRYTGAVITSANVI</sequence>
<dbReference type="Proteomes" id="UP001055108">
    <property type="component" value="Unassembled WGS sequence"/>
</dbReference>
<dbReference type="PROSITE" id="PS51257">
    <property type="entry name" value="PROKAR_LIPOPROTEIN"/>
    <property type="match status" value="1"/>
</dbReference>
<protein>
    <recommendedName>
        <fullName evidence="3">Lipoprotein</fullName>
    </recommendedName>
</protein>
<reference evidence="1" key="2">
    <citation type="submission" date="2021-08" db="EMBL/GenBank/DDBJ databases">
        <authorList>
            <person name="Tani A."/>
            <person name="Ola A."/>
            <person name="Ogura Y."/>
            <person name="Katsura K."/>
            <person name="Hayashi T."/>
        </authorList>
    </citation>
    <scope>NUCLEOTIDE SEQUENCE</scope>
    <source>
        <strain evidence="1">NBRC 103626</strain>
    </source>
</reference>
<evidence type="ECO:0000313" key="1">
    <source>
        <dbReference type="EMBL" id="GJD79527.1"/>
    </source>
</evidence>
<keyword evidence="2" id="KW-1185">Reference proteome</keyword>
<dbReference type="EMBL" id="BPQM01000064">
    <property type="protein sequence ID" value="GJD79527.1"/>
    <property type="molecule type" value="Genomic_DNA"/>
</dbReference>